<dbReference type="Proteomes" id="UP001190700">
    <property type="component" value="Unassembled WGS sequence"/>
</dbReference>
<feature type="compositionally biased region" description="Basic and acidic residues" evidence="1">
    <location>
        <begin position="273"/>
        <end position="300"/>
    </location>
</feature>
<feature type="non-terminal residue" evidence="2">
    <location>
        <position position="1"/>
    </location>
</feature>
<protein>
    <submittedName>
        <fullName evidence="2">Uncharacterized protein</fullName>
    </submittedName>
</protein>
<feature type="region of interest" description="Disordered" evidence="1">
    <location>
        <begin position="338"/>
        <end position="378"/>
    </location>
</feature>
<gene>
    <name evidence="2" type="ORF">CYMTET_17323</name>
</gene>
<organism evidence="2 3">
    <name type="scientific">Cymbomonas tetramitiformis</name>
    <dbReference type="NCBI Taxonomy" id="36881"/>
    <lineage>
        <taxon>Eukaryota</taxon>
        <taxon>Viridiplantae</taxon>
        <taxon>Chlorophyta</taxon>
        <taxon>Pyramimonadophyceae</taxon>
        <taxon>Pyramimonadales</taxon>
        <taxon>Pyramimonadaceae</taxon>
        <taxon>Cymbomonas</taxon>
    </lineage>
</organism>
<evidence type="ECO:0000313" key="2">
    <source>
        <dbReference type="EMBL" id="KAK3274490.1"/>
    </source>
</evidence>
<feature type="compositionally biased region" description="Acidic residues" evidence="1">
    <location>
        <begin position="340"/>
        <end position="378"/>
    </location>
</feature>
<evidence type="ECO:0000256" key="1">
    <source>
        <dbReference type="SAM" id="MobiDB-lite"/>
    </source>
</evidence>
<evidence type="ECO:0000313" key="3">
    <source>
        <dbReference type="Proteomes" id="UP001190700"/>
    </source>
</evidence>
<dbReference type="EMBL" id="LGRX02007692">
    <property type="protein sequence ID" value="KAK3274490.1"/>
    <property type="molecule type" value="Genomic_DNA"/>
</dbReference>
<proteinExistence type="predicted"/>
<comment type="caution">
    <text evidence="2">The sequence shown here is derived from an EMBL/GenBank/DDBJ whole genome shotgun (WGS) entry which is preliminary data.</text>
</comment>
<sequence>GKTTNDGDKEQVPSGQASGNSRLEAALAAAREVKQAAANKTRIPTASSQKAKYEKPMWARTIDSDTTVMEGVGVSKKHQLALSSMFSSKGGTNSSTAIQVNELARNFPKATAAGLQLYTASQIKSAVGHRQHYYEFWNTETERLAKEYADNKLKIDKLIISGKVDAAWKAQGLPAVLKSAAAHAKGTEDYSVTVSKHLKKLDELCEQLQTQNRSLQSHKDKFEMDVRNMSSTHKSSAKELITTLERECKALLENIGMTTEALRKQLHREAAAKAKRTIDSAKNATEKKRMFPSDTLKRISEGVSARSLKRSRKALPTAAHRPTRKAAVTASSIIENMDLTTDENDVDDEEEAEYVIEEDQTEEEELEEDEEDEDGDVANEEEIIKSLAVEGKTLAVRSDGDEVFLFLTTDGIKEGAKRVPGGFLRELAPGASYGRNTKLKQNEVLFNADKETQRRILELVTADPSVRYFTRYEPARFKRHEWQTTIELGTFVILDDDRMTVADTWTSTAGPKDLRKSDIFQCGFSNEQLQGLIAGEEQEVEKTDGGDGGAMDDEADVLMVTVEADVPTEGALADAPTVDAEADVPTVDAKVDAPTMIAQPDGLAVDAGADAVVDEVDLVSMEVAPNSTACASGNDLELPLN</sequence>
<name>A0AAE0L7F5_9CHLO</name>
<feature type="region of interest" description="Disordered" evidence="1">
    <location>
        <begin position="1"/>
        <end position="22"/>
    </location>
</feature>
<feature type="compositionally biased region" description="Basic and acidic residues" evidence="1">
    <location>
        <begin position="1"/>
        <end position="11"/>
    </location>
</feature>
<feature type="region of interest" description="Disordered" evidence="1">
    <location>
        <begin position="273"/>
        <end position="326"/>
    </location>
</feature>
<dbReference type="AlphaFoldDB" id="A0AAE0L7F5"/>
<keyword evidence="3" id="KW-1185">Reference proteome</keyword>
<accession>A0AAE0L7F5</accession>
<reference evidence="2 3" key="1">
    <citation type="journal article" date="2015" name="Genome Biol. Evol.">
        <title>Comparative Genomics of a Bacterivorous Green Alga Reveals Evolutionary Causalities and Consequences of Phago-Mixotrophic Mode of Nutrition.</title>
        <authorList>
            <person name="Burns J.A."/>
            <person name="Paasch A."/>
            <person name="Narechania A."/>
            <person name="Kim E."/>
        </authorList>
    </citation>
    <scope>NUCLEOTIDE SEQUENCE [LARGE SCALE GENOMIC DNA]</scope>
    <source>
        <strain evidence="2 3">PLY_AMNH</strain>
    </source>
</reference>